<dbReference type="PANTHER" id="PTHR48097:SF5">
    <property type="entry name" value="LOW SPECIFICITY L-THREONINE ALDOLASE"/>
    <property type="match status" value="1"/>
</dbReference>
<dbReference type="InterPro" id="IPR015421">
    <property type="entry name" value="PyrdxlP-dep_Trfase_major"/>
</dbReference>
<comment type="cofactor">
    <cofactor evidence="1">
        <name>pyridoxal 5'-phosphate</name>
        <dbReference type="ChEBI" id="CHEBI:597326"/>
    </cofactor>
</comment>
<dbReference type="RefSeq" id="WP_133559571.1">
    <property type="nucleotide sequence ID" value="NZ_SNZA01000001.1"/>
</dbReference>
<dbReference type="Pfam" id="PF01212">
    <property type="entry name" value="Beta_elim_lyase"/>
    <property type="match status" value="1"/>
</dbReference>
<evidence type="ECO:0000256" key="3">
    <source>
        <dbReference type="ARBA" id="ARBA00011881"/>
    </source>
</evidence>
<dbReference type="PANTHER" id="PTHR48097">
    <property type="entry name" value="L-THREONINE ALDOLASE-RELATED"/>
    <property type="match status" value="1"/>
</dbReference>
<dbReference type="Proteomes" id="UP000295729">
    <property type="component" value="Unassembled WGS sequence"/>
</dbReference>
<evidence type="ECO:0000256" key="4">
    <source>
        <dbReference type="ARBA" id="ARBA00022898"/>
    </source>
</evidence>
<proteinExistence type="inferred from homology"/>
<evidence type="ECO:0000259" key="5">
    <source>
        <dbReference type="Pfam" id="PF01212"/>
    </source>
</evidence>
<comment type="subunit">
    <text evidence="3">Homotetramer.</text>
</comment>
<reference evidence="6 7" key="1">
    <citation type="submission" date="2019-03" db="EMBL/GenBank/DDBJ databases">
        <title>Genomic Encyclopedia of Type Strains, Phase IV (KMG-IV): sequencing the most valuable type-strain genomes for metagenomic binning, comparative biology and taxonomic classification.</title>
        <authorList>
            <person name="Goeker M."/>
        </authorList>
    </citation>
    <scope>NUCLEOTIDE SEQUENCE [LARGE SCALE GENOMIC DNA]</scope>
    <source>
        <strain evidence="6 7">DSM 5604</strain>
    </source>
</reference>
<keyword evidence="4" id="KW-0663">Pyridoxal phosphate</keyword>
<gene>
    <name evidence="6" type="ORF">C8D85_0282</name>
</gene>
<dbReference type="InterPro" id="IPR015422">
    <property type="entry name" value="PyrdxlP-dep_Trfase_small"/>
</dbReference>
<evidence type="ECO:0000256" key="1">
    <source>
        <dbReference type="ARBA" id="ARBA00001933"/>
    </source>
</evidence>
<dbReference type="AlphaFoldDB" id="A0A4R6X783"/>
<dbReference type="OrthoDB" id="9774495at2"/>
<name>A0A4R6X783_9GAMM</name>
<organism evidence="6 7">
    <name type="scientific">Marinomonas communis</name>
    <dbReference type="NCBI Taxonomy" id="28254"/>
    <lineage>
        <taxon>Bacteria</taxon>
        <taxon>Pseudomonadati</taxon>
        <taxon>Pseudomonadota</taxon>
        <taxon>Gammaproteobacteria</taxon>
        <taxon>Oceanospirillales</taxon>
        <taxon>Oceanospirillaceae</taxon>
        <taxon>Marinomonas</taxon>
    </lineage>
</organism>
<dbReference type="GO" id="GO:0016829">
    <property type="term" value="F:lyase activity"/>
    <property type="evidence" value="ECO:0007669"/>
    <property type="project" value="InterPro"/>
</dbReference>
<protein>
    <submittedName>
        <fullName evidence="6">L-threonine aldolase</fullName>
    </submittedName>
</protein>
<keyword evidence="7" id="KW-1185">Reference proteome</keyword>
<comment type="caution">
    <text evidence="6">The sequence shown here is derived from an EMBL/GenBank/DDBJ whole genome shotgun (WGS) entry which is preliminary data.</text>
</comment>
<comment type="similarity">
    <text evidence="2">Belongs to the threonine aldolase family.</text>
</comment>
<dbReference type="InterPro" id="IPR015424">
    <property type="entry name" value="PyrdxlP-dep_Trfase"/>
</dbReference>
<dbReference type="InterPro" id="IPR001597">
    <property type="entry name" value="ArAA_b-elim_lyase/Thr_aldolase"/>
</dbReference>
<evidence type="ECO:0000256" key="2">
    <source>
        <dbReference type="ARBA" id="ARBA00006966"/>
    </source>
</evidence>
<evidence type="ECO:0000313" key="6">
    <source>
        <dbReference type="EMBL" id="TDR14932.1"/>
    </source>
</evidence>
<dbReference type="SUPFAM" id="SSF53383">
    <property type="entry name" value="PLP-dependent transferases"/>
    <property type="match status" value="1"/>
</dbReference>
<dbReference type="Gene3D" id="3.90.1150.10">
    <property type="entry name" value="Aspartate Aminotransferase, domain 1"/>
    <property type="match status" value="1"/>
</dbReference>
<dbReference type="Gene3D" id="3.40.640.10">
    <property type="entry name" value="Type I PLP-dependent aspartate aminotransferase-like (Major domain)"/>
    <property type="match status" value="1"/>
</dbReference>
<feature type="domain" description="Aromatic amino acid beta-eliminating lyase/threonine aldolase" evidence="5">
    <location>
        <begin position="26"/>
        <end position="294"/>
    </location>
</feature>
<evidence type="ECO:0000313" key="7">
    <source>
        <dbReference type="Proteomes" id="UP000295729"/>
    </source>
</evidence>
<sequence>MRYSFLNDYSEGAHPSILNALVESNMIQQTPYGDDVFSVDAKQRIRKHLGASFSGSVHFVASGTLANLVSISSVLKPYEAVITVQSGHIVSHEAGAIEATGHKLITVPGVEGKLTPVNLKEAIAKNSFFPHMAKPGLIYISNVTEMGTVYTHAELSALSAIAKEHGLLLFMDGARMGMALASNKNDMTLADIAELCDVFWIGGTKVGALLGEAIVVSNPDLVEGFDICIKQKGGLLAKGRLLGVQFQTLFNDELLYVDIARHANAMAAQLAQGIKAAGYDLQDEPDANQVFAILPNTLIETLKQSFEFFVWQPVDDKKSLVRLVTSWATEESQVIRFVEQLSS</sequence>
<dbReference type="EMBL" id="SNZA01000001">
    <property type="protein sequence ID" value="TDR14932.1"/>
    <property type="molecule type" value="Genomic_DNA"/>
</dbReference>
<dbReference type="GO" id="GO:0006520">
    <property type="term" value="P:amino acid metabolic process"/>
    <property type="evidence" value="ECO:0007669"/>
    <property type="project" value="InterPro"/>
</dbReference>
<accession>A0A4R6X783</accession>